<sequence>MRSTAATRACGALTLVSLAALLLTPAFLYRDEPWGPAVLTATGLFLGSLALWALVSAASGGAGATAPGAGPRPAARAAAVPVLPTEWPSAYPWWWPRAVAGGLAFLALGLCIALLGKTDNAEAAATQRIRDLGGVERQVPIVEVERAELRREGRNTSRHWQADLVLELRDAQGNPHRTLVRDARLPQRHKPEPGGSMRVLYAPAAIEAGVLADETRVPNRRLHLLLASPALVLAVVPLLLPFFARQRFVRAVRRGTAVTRRGCVQGIEQGGLRFVDAQGGRWLLRPASRAHLDRLAADLDAVPATLVWVPGRAREQDTRVAALLTDRDEVVWLRVAGQARDLRPPAAVPPAYQLLDSHRVRLLPRYRAWDARLIPRLGLVFPVWTLAQLGFGVTVTAPNPQALARGFLFVPLALTAAALCFRSWDFWTNRYPKRHPADAPGVPSRG</sequence>
<evidence type="ECO:0000313" key="2">
    <source>
        <dbReference type="EMBL" id="KWW99845.1"/>
    </source>
</evidence>
<organism evidence="2 3">
    <name type="scientific">Carbonactinospora thermoautotrophica</name>
    <dbReference type="NCBI Taxonomy" id="1469144"/>
    <lineage>
        <taxon>Bacteria</taxon>
        <taxon>Bacillati</taxon>
        <taxon>Actinomycetota</taxon>
        <taxon>Actinomycetes</taxon>
        <taxon>Kitasatosporales</taxon>
        <taxon>Carbonactinosporaceae</taxon>
        <taxon>Carbonactinospora</taxon>
    </lineage>
</organism>
<name>A0A132MQ36_9ACTN</name>
<protein>
    <submittedName>
        <fullName evidence="2">Uncharacterized protein</fullName>
    </submittedName>
</protein>
<evidence type="ECO:0000313" key="3">
    <source>
        <dbReference type="Proteomes" id="UP000070188"/>
    </source>
</evidence>
<dbReference type="AlphaFoldDB" id="A0A132MQ36"/>
<reference evidence="3" key="1">
    <citation type="submission" date="2015-04" db="EMBL/GenBank/DDBJ databases">
        <title>Physiological reanalysis, assessment of diazotrophy, and genome sequences of multiple isolates of Streptomyces thermoautotrophicus.</title>
        <authorList>
            <person name="MacKellar D.C."/>
            <person name="Lieber L."/>
            <person name="Norman J."/>
            <person name="Bolger A."/>
            <person name="Tobin C."/>
            <person name="Murray J.W."/>
            <person name="Chang R."/>
            <person name="Ford T."/>
            <person name="Nguyen P.Q."/>
            <person name="Woodward J."/>
            <person name="Permingeat H."/>
            <person name="Joshi N.S."/>
            <person name="Silver P.A."/>
            <person name="Usadel B."/>
            <person name="Rutherford A.W."/>
            <person name="Friesen M."/>
            <person name="Prell J."/>
        </authorList>
    </citation>
    <scope>NUCLEOTIDE SEQUENCE [LARGE SCALE GENOMIC DNA]</scope>
    <source>
        <strain evidence="3">H1</strain>
    </source>
</reference>
<dbReference type="Proteomes" id="UP000070188">
    <property type="component" value="Unassembled WGS sequence"/>
</dbReference>
<keyword evidence="1" id="KW-0472">Membrane</keyword>
<feature type="transmembrane region" description="Helical" evidence="1">
    <location>
        <begin position="403"/>
        <end position="424"/>
    </location>
</feature>
<feature type="transmembrane region" description="Helical" evidence="1">
    <location>
        <begin position="222"/>
        <end position="244"/>
    </location>
</feature>
<keyword evidence="3" id="KW-1185">Reference proteome</keyword>
<keyword evidence="1" id="KW-1133">Transmembrane helix</keyword>
<dbReference type="STRING" id="1469144.LI90_1484"/>
<dbReference type="RefSeq" id="WP_066885841.1">
    <property type="nucleotide sequence ID" value="NZ_LAXD01000001.1"/>
</dbReference>
<dbReference type="EMBL" id="LAXD01000001">
    <property type="protein sequence ID" value="KWW99845.1"/>
    <property type="molecule type" value="Genomic_DNA"/>
</dbReference>
<gene>
    <name evidence="2" type="ORF">LI90_1484</name>
</gene>
<keyword evidence="1" id="KW-0812">Transmembrane</keyword>
<evidence type="ECO:0000256" key="1">
    <source>
        <dbReference type="SAM" id="Phobius"/>
    </source>
</evidence>
<feature type="transmembrane region" description="Helical" evidence="1">
    <location>
        <begin position="38"/>
        <end position="55"/>
    </location>
</feature>
<comment type="caution">
    <text evidence="2">The sequence shown here is derived from an EMBL/GenBank/DDBJ whole genome shotgun (WGS) entry which is preliminary data.</text>
</comment>
<accession>A0A132MQ36</accession>
<feature type="transmembrane region" description="Helical" evidence="1">
    <location>
        <begin position="98"/>
        <end position="116"/>
    </location>
</feature>
<proteinExistence type="predicted"/>
<dbReference type="PATRIC" id="fig|1469144.10.peg.1628"/>
<feature type="transmembrane region" description="Helical" evidence="1">
    <location>
        <begin position="373"/>
        <end position="391"/>
    </location>
</feature>